<evidence type="ECO:0000313" key="1">
    <source>
        <dbReference type="EMBL" id="CAH2352425.1"/>
    </source>
</evidence>
<name>A0A9P0QPB3_9ASCO</name>
<gene>
    <name evidence="1" type="ORF">CLIB1423_06S06150</name>
</gene>
<sequence>MNRHELFKGCEGNYNELYFMDFIEHGLKSNNDFLKDTSRIVDKILISRNQLNRERFNSFYDFNYPSYETCKEILKDELYGYNTISFLMVLFDWYELYDENKLLSKSALTLAVYLKRHKYIKKKLELVNESYFLEPLYIEERISTNLFFETLDMGNIDVIDIDHEEHYEDFELHEKRNEYDFNSYDHIDKIPIFKFEYTKYEIVNDFDIAYRSYKNGDRSNEVLSKLFSVDPYKYDEYIGESEFFLVFARHDIYYDYAESKKYFKNKYNIYYINILFPNSTQSTFEYKIDIPEYNLYVAAVKMNNKRLIKRLLKLYEEHGKFYKKMDLEKQVFIDEEIYEIPEVKPLNLITGDILNPYHELKKSSNIQV</sequence>
<organism evidence="1 2">
    <name type="scientific">[Candida] railenensis</name>
    <dbReference type="NCBI Taxonomy" id="45579"/>
    <lineage>
        <taxon>Eukaryota</taxon>
        <taxon>Fungi</taxon>
        <taxon>Dikarya</taxon>
        <taxon>Ascomycota</taxon>
        <taxon>Saccharomycotina</taxon>
        <taxon>Pichiomycetes</taxon>
        <taxon>Debaryomycetaceae</taxon>
        <taxon>Kurtzmaniella</taxon>
    </lineage>
</organism>
<proteinExistence type="predicted"/>
<evidence type="ECO:0000313" key="2">
    <source>
        <dbReference type="Proteomes" id="UP000837801"/>
    </source>
</evidence>
<reference evidence="1" key="1">
    <citation type="submission" date="2022-03" db="EMBL/GenBank/DDBJ databases">
        <authorList>
            <person name="Legras J.-L."/>
            <person name="Devillers H."/>
            <person name="Grondin C."/>
        </authorList>
    </citation>
    <scope>NUCLEOTIDE SEQUENCE</scope>
    <source>
        <strain evidence="1">CLIB 1423</strain>
    </source>
</reference>
<dbReference type="Proteomes" id="UP000837801">
    <property type="component" value="Unassembled WGS sequence"/>
</dbReference>
<protein>
    <submittedName>
        <fullName evidence="1">Uncharacterized protein</fullName>
    </submittedName>
</protein>
<dbReference type="AlphaFoldDB" id="A0A9P0QPB3"/>
<dbReference type="EMBL" id="CAKXYY010000006">
    <property type="protein sequence ID" value="CAH2352425.1"/>
    <property type="molecule type" value="Genomic_DNA"/>
</dbReference>
<accession>A0A9P0QPB3</accession>
<comment type="caution">
    <text evidence="1">The sequence shown here is derived from an EMBL/GenBank/DDBJ whole genome shotgun (WGS) entry which is preliminary data.</text>
</comment>
<keyword evidence="2" id="KW-1185">Reference proteome</keyword>